<protein>
    <recommendedName>
        <fullName evidence="4">DUF3263 domain-containing protein</fullName>
    </recommendedName>
</protein>
<evidence type="ECO:0000313" key="2">
    <source>
        <dbReference type="EMBL" id="MDR6865970.1"/>
    </source>
</evidence>
<comment type="caution">
    <text evidence="2">The sequence shown here is derived from an EMBL/GenBank/DDBJ whole genome shotgun (WGS) entry which is preliminary data.</text>
</comment>
<organism evidence="2 3">
    <name type="scientific">Microbacterium resistens</name>
    <dbReference type="NCBI Taxonomy" id="156977"/>
    <lineage>
        <taxon>Bacteria</taxon>
        <taxon>Bacillati</taxon>
        <taxon>Actinomycetota</taxon>
        <taxon>Actinomycetes</taxon>
        <taxon>Micrococcales</taxon>
        <taxon>Microbacteriaceae</taxon>
        <taxon>Microbacterium</taxon>
    </lineage>
</organism>
<proteinExistence type="predicted"/>
<evidence type="ECO:0000313" key="3">
    <source>
        <dbReference type="Proteomes" id="UP001259347"/>
    </source>
</evidence>
<accession>A0ABU1S8N1</accession>
<dbReference type="EMBL" id="JAVDUM010000002">
    <property type="protein sequence ID" value="MDR6865970.1"/>
    <property type="molecule type" value="Genomic_DNA"/>
</dbReference>
<feature type="compositionally biased region" description="Polar residues" evidence="1">
    <location>
        <begin position="1"/>
        <end position="19"/>
    </location>
</feature>
<reference evidence="2 3" key="1">
    <citation type="submission" date="2023-07" db="EMBL/GenBank/DDBJ databases">
        <title>Sorghum-associated microbial communities from plants grown in Nebraska, USA.</title>
        <authorList>
            <person name="Schachtman D."/>
        </authorList>
    </citation>
    <scope>NUCLEOTIDE SEQUENCE [LARGE SCALE GENOMIC DNA]</scope>
    <source>
        <strain evidence="2 3">2980</strain>
    </source>
</reference>
<evidence type="ECO:0000256" key="1">
    <source>
        <dbReference type="SAM" id="MobiDB-lite"/>
    </source>
</evidence>
<name>A0ABU1S8N1_9MICO</name>
<dbReference type="RefSeq" id="WP_310017303.1">
    <property type="nucleotide sequence ID" value="NZ_JAVDUM010000002.1"/>
</dbReference>
<keyword evidence="3" id="KW-1185">Reference proteome</keyword>
<dbReference type="Proteomes" id="UP001259347">
    <property type="component" value="Unassembled WGS sequence"/>
</dbReference>
<sequence length="92" mass="10653">MNTTLTASQTSKHAPPTTTGRDHLSIEFPREDELHRLSLADRVTLRLALRVLLRTQKAQDAARSQAHYDTIDRIRAEHELQRVRYAQPQRIL</sequence>
<gene>
    <name evidence="2" type="ORF">J2Y69_000555</name>
</gene>
<evidence type="ECO:0008006" key="4">
    <source>
        <dbReference type="Google" id="ProtNLM"/>
    </source>
</evidence>
<feature type="region of interest" description="Disordered" evidence="1">
    <location>
        <begin position="1"/>
        <end position="24"/>
    </location>
</feature>